<dbReference type="Pfam" id="PF01613">
    <property type="entry name" value="Flavin_Reduct"/>
    <property type="match status" value="1"/>
</dbReference>
<feature type="domain" description="Rubredoxin-like" evidence="2">
    <location>
        <begin position="341"/>
        <end position="379"/>
    </location>
</feature>
<dbReference type="HOGENOM" id="CLU_729017_0_0_9"/>
<dbReference type="AlphaFoldDB" id="B6G1P9"/>
<dbReference type="GO" id="GO:0016646">
    <property type="term" value="F:oxidoreductase activity, acting on the CH-NH group of donors, NAD or NADP as acceptor"/>
    <property type="evidence" value="ECO:0007669"/>
    <property type="project" value="UniProtKB-ARBA"/>
</dbReference>
<gene>
    <name evidence="3" type="primary">hrb</name>
    <name evidence="3" type="ORF">CLOHIR_02056</name>
</gene>
<dbReference type="InterPro" id="IPR012349">
    <property type="entry name" value="Split_barrel_FMN-bd"/>
</dbReference>
<evidence type="ECO:0000313" key="3">
    <source>
        <dbReference type="EMBL" id="EEA84302.1"/>
    </source>
</evidence>
<dbReference type="InterPro" id="IPR048574">
    <property type="entry name" value="RUBY_RBDX"/>
</dbReference>
<accession>B6G1P9</accession>
<feature type="domain" description="Rubredoxin-like" evidence="2">
    <location>
        <begin position="180"/>
        <end position="218"/>
    </location>
</feature>
<dbReference type="Pfam" id="PF21349">
    <property type="entry name" value="RUBY_RBDX"/>
    <property type="match status" value="4"/>
</dbReference>
<dbReference type="PROSITE" id="PS50903">
    <property type="entry name" value="RUBREDOXIN_LIKE"/>
    <property type="match status" value="4"/>
</dbReference>
<reference evidence="3 4" key="1">
    <citation type="submission" date="2008-09" db="EMBL/GenBank/DDBJ databases">
        <authorList>
            <person name="Fulton L."/>
            <person name="Clifton S."/>
            <person name="Fulton B."/>
            <person name="Xu J."/>
            <person name="Minx P."/>
            <person name="Pepin K.H."/>
            <person name="Johnson M."/>
            <person name="Thiruvilangam P."/>
            <person name="Bhonagiri V."/>
            <person name="Nash W.E."/>
            <person name="Mardis E.R."/>
            <person name="Wilson R.K."/>
        </authorList>
    </citation>
    <scope>NUCLEOTIDE SEQUENCE [LARGE SCALE GENOMIC DNA]</scope>
    <source>
        <strain evidence="3 4">DSM 13275</strain>
    </source>
</reference>
<dbReference type="GO" id="GO:0010181">
    <property type="term" value="F:FMN binding"/>
    <property type="evidence" value="ECO:0007669"/>
    <property type="project" value="InterPro"/>
</dbReference>
<evidence type="ECO:0000313" key="4">
    <source>
        <dbReference type="Proteomes" id="UP000003178"/>
    </source>
</evidence>
<dbReference type="Gene3D" id="2.30.110.10">
    <property type="entry name" value="Electron Transport, Fmn-binding Protein, Chain A"/>
    <property type="match status" value="1"/>
</dbReference>
<keyword evidence="4" id="KW-1185">Reference proteome</keyword>
<feature type="domain" description="Rubredoxin-like" evidence="2">
    <location>
        <begin position="226"/>
        <end position="264"/>
    </location>
</feature>
<dbReference type="Proteomes" id="UP000003178">
    <property type="component" value="Unassembled WGS sequence"/>
</dbReference>
<dbReference type="eggNOG" id="COG1853">
    <property type="taxonomic scope" value="Bacteria"/>
</dbReference>
<dbReference type="Gene3D" id="2.20.28.10">
    <property type="match status" value="4"/>
</dbReference>
<dbReference type="STRING" id="500633.CLOHIR_02056"/>
<dbReference type="PANTHER" id="PTHR48136">
    <property type="entry name" value="RUBREDOXIN-LIKE SUPERFAMILY PROTEIN"/>
    <property type="match status" value="1"/>
</dbReference>
<dbReference type="EMBL" id="ABWP01000076">
    <property type="protein sequence ID" value="EEA84302.1"/>
    <property type="molecule type" value="Genomic_DNA"/>
</dbReference>
<dbReference type="SUPFAM" id="SSF57802">
    <property type="entry name" value="Rubredoxin-like"/>
    <property type="match status" value="4"/>
</dbReference>
<feature type="domain" description="Rubredoxin-like" evidence="2">
    <location>
        <begin position="285"/>
        <end position="323"/>
    </location>
</feature>
<dbReference type="InterPro" id="IPR002563">
    <property type="entry name" value="Flavin_Rdtase-like_dom"/>
</dbReference>
<dbReference type="InterPro" id="IPR024934">
    <property type="entry name" value="Rubredoxin-like_dom"/>
</dbReference>
<name>B6G1P9_PEPHT</name>
<protein>
    <submittedName>
        <fullName evidence="3">High molecular weight rubredoxin</fullName>
    </submittedName>
</protein>
<evidence type="ECO:0000256" key="1">
    <source>
        <dbReference type="ARBA" id="ARBA00001965"/>
    </source>
</evidence>
<dbReference type="CDD" id="cd00350">
    <property type="entry name" value="rubredoxin_like"/>
    <property type="match status" value="4"/>
</dbReference>
<dbReference type="SMART" id="SM00903">
    <property type="entry name" value="Flavin_Reduct"/>
    <property type="match status" value="1"/>
</dbReference>
<organism evidence="3 4">
    <name type="scientific">Peptacetobacter hiranonis (strain DSM 13275 / JCM 10541 / KCTC 15199 / TO-931)</name>
    <name type="common">Clostridium hiranonis</name>
    <dbReference type="NCBI Taxonomy" id="500633"/>
    <lineage>
        <taxon>Bacteria</taxon>
        <taxon>Bacillati</taxon>
        <taxon>Bacillota</taxon>
        <taxon>Clostridia</taxon>
        <taxon>Peptostreptococcales</taxon>
        <taxon>Peptostreptococcaceae</taxon>
        <taxon>Peptacetobacter</taxon>
    </lineage>
</organism>
<dbReference type="SUPFAM" id="SSF50475">
    <property type="entry name" value="FMN-binding split barrel"/>
    <property type="match status" value="1"/>
</dbReference>
<reference evidence="3 4" key="2">
    <citation type="submission" date="2008-10" db="EMBL/GenBank/DDBJ databases">
        <title>Draft genome sequence of Clostridium hiranonis (DSM 13275).</title>
        <authorList>
            <person name="Sudarsanam P."/>
            <person name="Ley R."/>
            <person name="Guruge J."/>
            <person name="Turnbaugh P.J."/>
            <person name="Mahowald M."/>
            <person name="Liep D."/>
            <person name="Gordon J."/>
        </authorList>
    </citation>
    <scope>NUCLEOTIDE SEQUENCE [LARGE SCALE GENOMIC DNA]</scope>
    <source>
        <strain evidence="3 4">DSM 13275</strain>
    </source>
</reference>
<sequence length="379" mass="42968">MDMKVLQNLSYGLYTIGTLKYGRKVGCVVNTVFQVSADPALICISMNKDNFTHDCIKEEGRFSVSILSEDTDPAIIRAFGFQSSEKNDKYDGFKYDYVDKMPVMVQDISGYLICEVVSFTDAATHSLILAKVTNSGFVGKHKPMTYDYYHKVIKGKAPKNAPTYVEEEVKKEEAPKAEGKVSYYCDVCGYVYEGDITKEPDDYKCPLCHMDKSHFVKVEEEPVEENVSYYCDVCGYVYEGDITKEPDDYVCPLCGVDKSHFIKSEEKSVAKEEVKKEEPKTEDAGVSYYCDVCGYVYEGDITKEPDDYVCPLCAVDKSHFIKVEKEEAVKEEEEPKTEDAGVSYYCDVCGYVYEGDITKEPDDYECPLCHVDKSHFIKQ</sequence>
<comment type="cofactor">
    <cofactor evidence="1">
        <name>Fe(3+)</name>
        <dbReference type="ChEBI" id="CHEBI:29034"/>
    </cofactor>
</comment>
<proteinExistence type="predicted"/>
<comment type="caution">
    <text evidence="3">The sequence shown here is derived from an EMBL/GenBank/DDBJ whole genome shotgun (WGS) entry which is preliminary data.</text>
</comment>
<dbReference type="RefSeq" id="WP_006440917.1">
    <property type="nucleotide sequence ID" value="NZ_DS995359.1"/>
</dbReference>
<evidence type="ECO:0000259" key="2">
    <source>
        <dbReference type="PROSITE" id="PS50903"/>
    </source>
</evidence>
<dbReference type="PANTHER" id="PTHR48136:SF1">
    <property type="entry name" value="RUBREDOXIN-LIKE SUPERFAMILY PROTEIN"/>
    <property type="match status" value="1"/>
</dbReference>
<dbReference type="GO" id="GO:0005506">
    <property type="term" value="F:iron ion binding"/>
    <property type="evidence" value="ECO:0007669"/>
    <property type="project" value="InterPro"/>
</dbReference>